<comment type="similarity">
    <text evidence="1">Belongs to the 5'-AMP-activated protein kinase gamma subunit family.</text>
</comment>
<dbReference type="GO" id="GO:0005737">
    <property type="term" value="C:cytoplasm"/>
    <property type="evidence" value="ECO:0007669"/>
    <property type="project" value="TreeGrafter"/>
</dbReference>
<dbReference type="InterPro" id="IPR050511">
    <property type="entry name" value="AMPK_gamma/SDS23_families"/>
</dbReference>
<feature type="domain" description="CBS" evidence="7">
    <location>
        <begin position="369"/>
        <end position="429"/>
    </location>
</feature>
<evidence type="ECO:0000256" key="1">
    <source>
        <dbReference type="ARBA" id="ARBA00006750"/>
    </source>
</evidence>
<keyword evidence="8" id="KW-1185">Reference proteome</keyword>
<dbReference type="GO" id="GO:0005634">
    <property type="term" value="C:nucleus"/>
    <property type="evidence" value="ECO:0007669"/>
    <property type="project" value="TreeGrafter"/>
</dbReference>
<dbReference type="GO" id="GO:0016208">
    <property type="term" value="F:AMP binding"/>
    <property type="evidence" value="ECO:0007669"/>
    <property type="project" value="TreeGrafter"/>
</dbReference>
<dbReference type="InterPro" id="IPR046342">
    <property type="entry name" value="CBS_dom_sf"/>
</dbReference>
<evidence type="ECO:0000259" key="7">
    <source>
        <dbReference type="PROSITE" id="PS51371"/>
    </source>
</evidence>
<dbReference type="Pfam" id="PF00571">
    <property type="entry name" value="CBS"/>
    <property type="match status" value="4"/>
</dbReference>
<evidence type="ECO:0000256" key="5">
    <source>
        <dbReference type="PROSITE-ProRule" id="PRU00703"/>
    </source>
</evidence>
<evidence type="ECO:0000256" key="2">
    <source>
        <dbReference type="ARBA" id="ARBA00022737"/>
    </source>
</evidence>
<feature type="compositionally biased region" description="Basic residues" evidence="6">
    <location>
        <begin position="1"/>
        <end position="14"/>
    </location>
</feature>
<dbReference type="PANTHER" id="PTHR13780:SF35">
    <property type="entry name" value="LD22662P"/>
    <property type="match status" value="1"/>
</dbReference>
<dbReference type="InterPro" id="IPR000644">
    <property type="entry name" value="CBS_dom"/>
</dbReference>
<sequence>MTSRRKRHSRKKRSTMSAFSPPNNNIAHHHTYSSNGTPHNIYTRGGDSTDIEMGPSSPSKRFIDSFRERMTFRHHRDSANASSFEAEMLEEDLGFPPADHAPPPVQYGQSVPSDAAFFSVAFRSRSRSDATPISPHKMGTLVLFPNTPPNASESSFTKSQQRDALKCGRTRKERHASICVSCVHDHPAVCPNRVSVSSPAQNELFIDTNLANETIMSGDRKRLTGPSIVTATAKDAPRVFPNCSPTSQQFTPRCCSSVLSSSGCCQMAASSPIRLCRNGGTSCSARFNRAGMHKSHLQRSFDSGLDSPFSNYAILIKESSFLNSSWEGSPAFSPIGGSYLPEINKIIFESQDAVYALFMKAHKSYDLIPTSSKLVVFDTELPVRKAFFALVYNGVRAAPLWDSSKQEFVGMLTITDFIEILHRYYTSDSKSEGIKELEEHKISTWRETFEKDGKARPLVTIDPSESLHRAVQVLCESKVHRLPVMERGSGNISYILTHKRIIKFLYLYLVDLPRPSFMDKTPKELGIGTWGNISTISMHTPLIDALRTFLQKRVSALPLVDKDGKVVDIYAKFDVINLAAEKVYNDLDVTVHDALKHRSEWFEGVRSCSETDTLMMVVEVIVKAEVHRLIVTDHEQKVVGIISLSDILRFLVLEPPVAVHEASGHDAPEDIAESEMEES</sequence>
<dbReference type="PROSITE" id="PS51371">
    <property type="entry name" value="CBS"/>
    <property type="match status" value="4"/>
</dbReference>
<dbReference type="SMART" id="SM00116">
    <property type="entry name" value="CBS"/>
    <property type="match status" value="4"/>
</dbReference>
<proteinExistence type="inferred from homology"/>
<evidence type="ECO:0000256" key="4">
    <source>
        <dbReference type="ARBA" id="ARBA00025878"/>
    </source>
</evidence>
<feature type="region of interest" description="Disordered" evidence="6">
    <location>
        <begin position="1"/>
        <end position="40"/>
    </location>
</feature>
<dbReference type="CDD" id="cd04641">
    <property type="entry name" value="CBS_euAMPK_gamma-like_repeat2"/>
    <property type="match status" value="1"/>
</dbReference>
<name>A0A915AHV0_PARUN</name>
<keyword evidence="2" id="KW-0677">Repeat</keyword>
<dbReference type="GO" id="GO:0031588">
    <property type="term" value="C:nucleotide-activated protein kinase complex"/>
    <property type="evidence" value="ECO:0007669"/>
    <property type="project" value="TreeGrafter"/>
</dbReference>
<reference evidence="9" key="1">
    <citation type="submission" date="2022-11" db="UniProtKB">
        <authorList>
            <consortium name="WormBaseParasite"/>
        </authorList>
    </citation>
    <scope>IDENTIFICATION</scope>
</reference>
<dbReference type="GO" id="GO:0019887">
    <property type="term" value="F:protein kinase regulator activity"/>
    <property type="evidence" value="ECO:0007669"/>
    <property type="project" value="TreeGrafter"/>
</dbReference>
<protein>
    <submittedName>
        <fullName evidence="9">CBS domain-containing protein</fullName>
    </submittedName>
</protein>
<accession>A0A915AHV0</accession>
<dbReference type="Gene3D" id="3.10.580.10">
    <property type="entry name" value="CBS-domain"/>
    <property type="match status" value="2"/>
</dbReference>
<dbReference type="Proteomes" id="UP000887569">
    <property type="component" value="Unplaced"/>
</dbReference>
<comment type="subunit">
    <text evidence="4">AMPK is a heterotrimer of an alpha catalytic subunit (PRKAA1 or PRKAA2), a beta (PRKAB1 or PRKAB2) and a gamma non-catalytic subunits (PRKAG1, PRKAG2 or PRKAG3). Interacts with FNIP1 and FNIP2.</text>
</comment>
<dbReference type="AlphaFoldDB" id="A0A915AHV0"/>
<evidence type="ECO:0000313" key="9">
    <source>
        <dbReference type="WBParaSite" id="PgR007_g111_t06"/>
    </source>
</evidence>
<dbReference type="SUPFAM" id="SSF54631">
    <property type="entry name" value="CBS-domain pair"/>
    <property type="match status" value="2"/>
</dbReference>
<keyword evidence="3 5" id="KW-0129">CBS domain</keyword>
<organism evidence="8 9">
    <name type="scientific">Parascaris univalens</name>
    <name type="common">Nematode worm</name>
    <dbReference type="NCBI Taxonomy" id="6257"/>
    <lineage>
        <taxon>Eukaryota</taxon>
        <taxon>Metazoa</taxon>
        <taxon>Ecdysozoa</taxon>
        <taxon>Nematoda</taxon>
        <taxon>Chromadorea</taxon>
        <taxon>Rhabditida</taxon>
        <taxon>Spirurina</taxon>
        <taxon>Ascaridomorpha</taxon>
        <taxon>Ascaridoidea</taxon>
        <taxon>Ascarididae</taxon>
        <taxon>Parascaris</taxon>
    </lineage>
</organism>
<dbReference type="CDD" id="cd04618">
    <property type="entry name" value="CBS_euAMPK_gamma-like_repeat1"/>
    <property type="match status" value="1"/>
</dbReference>
<dbReference type="GO" id="GO:0019901">
    <property type="term" value="F:protein kinase binding"/>
    <property type="evidence" value="ECO:0007669"/>
    <property type="project" value="TreeGrafter"/>
</dbReference>
<evidence type="ECO:0000256" key="6">
    <source>
        <dbReference type="SAM" id="MobiDB-lite"/>
    </source>
</evidence>
<feature type="compositionally biased region" description="Polar residues" evidence="6">
    <location>
        <begin position="15"/>
        <end position="40"/>
    </location>
</feature>
<feature type="domain" description="CBS" evidence="7">
    <location>
        <begin position="454"/>
        <end position="512"/>
    </location>
</feature>
<dbReference type="PANTHER" id="PTHR13780">
    <property type="entry name" value="AMP-ACTIVATED PROTEIN KINASE, GAMMA REGULATORY SUBUNIT"/>
    <property type="match status" value="1"/>
</dbReference>
<feature type="domain" description="CBS" evidence="7">
    <location>
        <begin position="598"/>
        <end position="659"/>
    </location>
</feature>
<evidence type="ECO:0000256" key="3">
    <source>
        <dbReference type="ARBA" id="ARBA00023122"/>
    </source>
</evidence>
<dbReference type="WBParaSite" id="PgR007_g111_t06">
    <property type="protein sequence ID" value="PgR007_g111_t06"/>
    <property type="gene ID" value="PgR007_g111"/>
</dbReference>
<feature type="domain" description="CBS" evidence="7">
    <location>
        <begin position="527"/>
        <end position="587"/>
    </location>
</feature>
<evidence type="ECO:0000313" key="8">
    <source>
        <dbReference type="Proteomes" id="UP000887569"/>
    </source>
</evidence>